<dbReference type="STRING" id="296587.C1E892"/>
<dbReference type="GO" id="GO:0061632">
    <property type="term" value="F:RNA lariat debranching enzyme activator activity"/>
    <property type="evidence" value="ECO:0007669"/>
    <property type="project" value="TreeGrafter"/>
</dbReference>
<dbReference type="EMBL" id="CP001327">
    <property type="protein sequence ID" value="ACO64110.1"/>
    <property type="molecule type" value="Genomic_DNA"/>
</dbReference>
<accession>C1E892</accession>
<reference evidence="2 3" key="1">
    <citation type="journal article" date="2009" name="Science">
        <title>Green evolution and dynamic adaptations revealed by genomes of the marine picoeukaryotes Micromonas.</title>
        <authorList>
            <person name="Worden A.Z."/>
            <person name="Lee J.H."/>
            <person name="Mock T."/>
            <person name="Rouze P."/>
            <person name="Simmons M.P."/>
            <person name="Aerts A.L."/>
            <person name="Allen A.E."/>
            <person name="Cuvelier M.L."/>
            <person name="Derelle E."/>
            <person name="Everett M.V."/>
            <person name="Foulon E."/>
            <person name="Grimwood J."/>
            <person name="Gundlach H."/>
            <person name="Henrissat B."/>
            <person name="Napoli C."/>
            <person name="McDonald S.M."/>
            <person name="Parker M.S."/>
            <person name="Rombauts S."/>
            <person name="Salamov A."/>
            <person name="Von Dassow P."/>
            <person name="Badger J.H."/>
            <person name="Coutinho P.M."/>
            <person name="Demir E."/>
            <person name="Dubchak I."/>
            <person name="Gentemann C."/>
            <person name="Eikrem W."/>
            <person name="Gready J.E."/>
            <person name="John U."/>
            <person name="Lanier W."/>
            <person name="Lindquist E.A."/>
            <person name="Lucas S."/>
            <person name="Mayer K.F."/>
            <person name="Moreau H."/>
            <person name="Not F."/>
            <person name="Otillar R."/>
            <person name="Panaud O."/>
            <person name="Pangilinan J."/>
            <person name="Paulsen I."/>
            <person name="Piegu B."/>
            <person name="Poliakov A."/>
            <person name="Robbens S."/>
            <person name="Schmutz J."/>
            <person name="Toulza E."/>
            <person name="Wyss T."/>
            <person name="Zelensky A."/>
            <person name="Zhou K."/>
            <person name="Armbrust E.V."/>
            <person name="Bhattacharya D."/>
            <person name="Goodenough U.W."/>
            <person name="Van de Peer Y."/>
            <person name="Grigoriev I.V."/>
        </authorList>
    </citation>
    <scope>NUCLEOTIDE SEQUENCE [LARGE SCALE GENOMIC DNA]</scope>
    <source>
        <strain evidence="3">RCC299 / NOUM17</strain>
    </source>
</reference>
<dbReference type="eggNOG" id="KOG2476">
    <property type="taxonomic scope" value="Eukaryota"/>
</dbReference>
<keyword evidence="3" id="KW-1185">Reference proteome</keyword>
<evidence type="ECO:0000313" key="3">
    <source>
        <dbReference type="Proteomes" id="UP000002009"/>
    </source>
</evidence>
<dbReference type="InParanoid" id="C1E892"/>
<protein>
    <recommendedName>
        <fullName evidence="4">RanBP2-type domain-containing protein</fullName>
    </recommendedName>
</protein>
<evidence type="ECO:0008006" key="4">
    <source>
        <dbReference type="Google" id="ProtNLM"/>
    </source>
</evidence>
<feature type="region of interest" description="Disordered" evidence="1">
    <location>
        <begin position="272"/>
        <end position="313"/>
    </location>
</feature>
<dbReference type="PANTHER" id="PTHR12072">
    <property type="entry name" value="CWF19, CELL CYCLE CONTROL PROTEIN"/>
    <property type="match status" value="1"/>
</dbReference>
<evidence type="ECO:0000313" key="2">
    <source>
        <dbReference type="EMBL" id="ACO64110.1"/>
    </source>
</evidence>
<dbReference type="PANTHER" id="PTHR12072:SF4">
    <property type="entry name" value="CWF19-LIKE PROTEIN 1"/>
    <property type="match status" value="1"/>
</dbReference>
<dbReference type="OrthoDB" id="444325at2759"/>
<dbReference type="AlphaFoldDB" id="C1E892"/>
<dbReference type="GO" id="GO:0000398">
    <property type="term" value="P:mRNA splicing, via spliceosome"/>
    <property type="evidence" value="ECO:0007669"/>
    <property type="project" value="TreeGrafter"/>
</dbReference>
<dbReference type="RefSeq" id="XP_002502852.1">
    <property type="nucleotide sequence ID" value="XM_002502806.1"/>
</dbReference>
<dbReference type="CDD" id="cd07380">
    <property type="entry name" value="MPP_CWF19_N"/>
    <property type="match status" value="1"/>
</dbReference>
<dbReference type="InterPro" id="IPR040194">
    <property type="entry name" value="Cwf19-like"/>
</dbReference>
<proteinExistence type="predicted"/>
<name>C1E892_MICCC</name>
<evidence type="ECO:0000256" key="1">
    <source>
        <dbReference type="SAM" id="MobiDB-lite"/>
    </source>
</evidence>
<feature type="compositionally biased region" description="Basic and acidic residues" evidence="1">
    <location>
        <begin position="396"/>
        <end position="424"/>
    </location>
</feature>
<dbReference type="GO" id="GO:0071014">
    <property type="term" value="C:post-mRNA release spliceosomal complex"/>
    <property type="evidence" value="ECO:0007669"/>
    <property type="project" value="TreeGrafter"/>
</dbReference>
<feature type="region of interest" description="Disordered" evidence="1">
    <location>
        <begin position="396"/>
        <end position="451"/>
    </location>
</feature>
<sequence>MGDKVKILAFGDVNGNFDKLFNTVERLNERAGPFSACLCSGRFFHPDGSGNDELLPYLQGRLKVAVPTYFIVGGEDANPVDGLPADGGDLCKNLTFLGRAGCRRLPNGLKVAYLSGAYDSRRFDESGVFHRGGSSFKPFYLREDVQRVVDAARTGEEEELAGVDVLMTAEWGEKFDTLLPEDQPAPLAARAVNTLSPAVTTLASSVPARYHLAGTEGVHLQLPPYRNGLHATRFYGLGAVDGNLGQKFVVALAVTPTVQLALAAARDGVEEGADATPCPYMSKPRPKPSAPTPEVVGPVARDDVDDEWSRGDHKDLEGGEWRCGECGNVNRAHQRDKCNMKRCGAPREGLELWRLESMHGFNARGAKRTADGDIMSGFQAPKTYTMMTREEAEAEAARAAEAAREEAAREEAANKKQKKGDAEKTSLYASQKPMSQKAKYRKGTRNPQAWR</sequence>
<gene>
    <name evidence="2" type="ORF">MICPUN_112643</name>
</gene>
<dbReference type="Proteomes" id="UP000002009">
    <property type="component" value="Chromosome 6"/>
</dbReference>
<organism evidence="2 3">
    <name type="scientific">Micromonas commoda (strain RCC299 / NOUM17 / CCMP2709)</name>
    <name type="common">Picoplanktonic green alga</name>
    <dbReference type="NCBI Taxonomy" id="296587"/>
    <lineage>
        <taxon>Eukaryota</taxon>
        <taxon>Viridiplantae</taxon>
        <taxon>Chlorophyta</taxon>
        <taxon>Mamiellophyceae</taxon>
        <taxon>Mamiellales</taxon>
        <taxon>Mamiellaceae</taxon>
        <taxon>Micromonas</taxon>
    </lineage>
</organism>
<dbReference type="KEGG" id="mis:MICPUN_112643"/>
<dbReference type="OMA" id="NVNRAHQ"/>
<dbReference type="GeneID" id="8244503"/>